<evidence type="ECO:0000313" key="1">
    <source>
        <dbReference type="EMBL" id="ADC63441.1"/>
    </source>
</evidence>
<evidence type="ECO:0000313" key="2">
    <source>
        <dbReference type="Proteomes" id="UP000001441"/>
    </source>
</evidence>
<organism evidence="1 2">
    <name type="scientific">Allochromatium vinosum (strain ATCC 17899 / DSM 180 / NBRC 103801 / NCIMB 10441 / D)</name>
    <name type="common">Chromatium vinosum</name>
    <dbReference type="NCBI Taxonomy" id="572477"/>
    <lineage>
        <taxon>Bacteria</taxon>
        <taxon>Pseudomonadati</taxon>
        <taxon>Pseudomonadota</taxon>
        <taxon>Gammaproteobacteria</taxon>
        <taxon>Chromatiales</taxon>
        <taxon>Chromatiaceae</taxon>
        <taxon>Allochromatium</taxon>
    </lineage>
</organism>
<keyword evidence="2" id="KW-1185">Reference proteome</keyword>
<dbReference type="STRING" id="572477.Alvin_2531"/>
<dbReference type="KEGG" id="alv:Alvin_2531"/>
<protein>
    <submittedName>
        <fullName evidence="1">Uncharacterized protein</fullName>
    </submittedName>
</protein>
<name>D3RP51_ALLVD</name>
<dbReference type="HOGENOM" id="CLU_3371640_0_0_6"/>
<reference evidence="1 2" key="1">
    <citation type="journal article" date="2011" name="Stand. Genomic Sci.">
        <title>Complete genome sequence of Allochromatium vinosum DSM 180(T).</title>
        <authorList>
            <person name="Weissgerber T."/>
            <person name="Zigann R."/>
            <person name="Bruce D."/>
            <person name="Chang Y.J."/>
            <person name="Detter J.C."/>
            <person name="Han C."/>
            <person name="Hauser L."/>
            <person name="Jeffries C.D."/>
            <person name="Land M."/>
            <person name="Munk A.C."/>
            <person name="Tapia R."/>
            <person name="Dahl C."/>
        </authorList>
    </citation>
    <scope>NUCLEOTIDE SEQUENCE [LARGE SCALE GENOMIC DNA]</scope>
    <source>
        <strain evidence="2">ATCC 17899 / DSM 180 / NBRC 103801 / NCIMB 10441 / D</strain>
    </source>
</reference>
<accession>D3RP51</accession>
<dbReference type="AlphaFoldDB" id="D3RP51"/>
<dbReference type="Proteomes" id="UP000001441">
    <property type="component" value="Chromosome"/>
</dbReference>
<dbReference type="EMBL" id="CP001896">
    <property type="protein sequence ID" value="ADC63441.1"/>
    <property type="molecule type" value="Genomic_DNA"/>
</dbReference>
<gene>
    <name evidence="1" type="ordered locus">Alvin_2531</name>
</gene>
<proteinExistence type="predicted"/>
<sequence length="34" mass="4083">MTYEDVCNEMDLTHCITLISELLNFMKHRLKRAL</sequence>